<organism evidence="9 10">
    <name type="scientific">Heligmosomoides polygyrus</name>
    <name type="common">Parasitic roundworm</name>
    <dbReference type="NCBI Taxonomy" id="6339"/>
    <lineage>
        <taxon>Eukaryota</taxon>
        <taxon>Metazoa</taxon>
        <taxon>Ecdysozoa</taxon>
        <taxon>Nematoda</taxon>
        <taxon>Chromadorea</taxon>
        <taxon>Rhabditida</taxon>
        <taxon>Rhabditina</taxon>
        <taxon>Rhabditomorpha</taxon>
        <taxon>Strongyloidea</taxon>
        <taxon>Heligmosomidae</taxon>
        <taxon>Heligmosomoides</taxon>
    </lineage>
</organism>
<evidence type="ECO:0000256" key="4">
    <source>
        <dbReference type="ARBA" id="ARBA00020099"/>
    </source>
</evidence>
<keyword evidence="5" id="KW-0963">Cytoplasm</keyword>
<dbReference type="InterPro" id="IPR036717">
    <property type="entry name" value="GFRP_sf"/>
</dbReference>
<dbReference type="PANTHER" id="PTHR16852">
    <property type="entry name" value="GTP CYCLOHYDROLASE 1 FEEDBACK REGULATORY PROTEIN"/>
    <property type="match status" value="1"/>
</dbReference>
<keyword evidence="7" id="KW-0539">Nucleus</keyword>
<evidence type="ECO:0000256" key="2">
    <source>
        <dbReference type="ARBA" id="ARBA00004514"/>
    </source>
</evidence>
<evidence type="ECO:0000256" key="5">
    <source>
        <dbReference type="ARBA" id="ARBA00022490"/>
    </source>
</evidence>
<evidence type="ECO:0000256" key="8">
    <source>
        <dbReference type="ARBA" id="ARBA00032599"/>
    </source>
</evidence>
<comment type="subcellular location">
    <subcellularLocation>
        <location evidence="2">Cytoplasm</location>
        <location evidence="2">Cytosol</location>
    </subcellularLocation>
    <subcellularLocation>
        <location evidence="1">Nucleus membrane</location>
    </subcellularLocation>
</comment>
<dbReference type="Proteomes" id="UP000050761">
    <property type="component" value="Unassembled WGS sequence"/>
</dbReference>
<keyword evidence="6" id="KW-0472">Membrane</keyword>
<dbReference type="GO" id="GO:0005829">
    <property type="term" value="C:cytosol"/>
    <property type="evidence" value="ECO:0007669"/>
    <property type="project" value="UniProtKB-SubCell"/>
</dbReference>
<dbReference type="InterPro" id="IPR009112">
    <property type="entry name" value="GTP_CycHdrlase_I_reg"/>
</dbReference>
<protein>
    <recommendedName>
        <fullName evidence="4">GTP cyclohydrolase 1 feedback regulatory protein</fullName>
    </recommendedName>
    <alternativeName>
        <fullName evidence="8">GTP cyclohydrolase I feedback regulatory protein</fullName>
    </alternativeName>
</protein>
<dbReference type="GO" id="GO:0031965">
    <property type="term" value="C:nuclear membrane"/>
    <property type="evidence" value="ECO:0007669"/>
    <property type="project" value="UniProtKB-SubCell"/>
</dbReference>
<comment type="similarity">
    <text evidence="3">Belongs to the GFRP family.</text>
</comment>
<dbReference type="WBParaSite" id="HPBE_0000104101-mRNA-1">
    <property type="protein sequence ID" value="HPBE_0000104101-mRNA-1"/>
    <property type="gene ID" value="HPBE_0000104101"/>
</dbReference>
<evidence type="ECO:0000256" key="3">
    <source>
        <dbReference type="ARBA" id="ARBA00007605"/>
    </source>
</evidence>
<accession>A0A183F4E9</accession>
<reference evidence="10" key="1">
    <citation type="submission" date="2019-09" db="UniProtKB">
        <authorList>
            <consortium name="WormBaseParasite"/>
        </authorList>
    </citation>
    <scope>IDENTIFICATION</scope>
</reference>
<evidence type="ECO:0000313" key="9">
    <source>
        <dbReference type="Proteomes" id="UP000050761"/>
    </source>
</evidence>
<dbReference type="SUPFAM" id="SSF69761">
    <property type="entry name" value="GTP cyclohydrolase I feedback regulatory protein, GFRP"/>
    <property type="match status" value="1"/>
</dbReference>
<proteinExistence type="inferred from homology"/>
<sequence>LDGNGVFLSRNDGYIADGNIFRYSKLHIPSNMPYLLISRTSSRMHGPTTVGDFKSDPQLMARLGATLTGVGVRELAEYETRLTPREVLNILEKEGWKLLHDASNWEGRGWLYRRDTCQRRCDLIFCDGKDEVSGEYFYTERFGIRNPSASFPDQS</sequence>
<dbReference type="FunFam" id="3.30.1410.10:FF:000001">
    <property type="entry name" value="GTP cyclohydrolase 1 feedback regulatory protein"/>
    <property type="match status" value="1"/>
</dbReference>
<dbReference type="Pfam" id="PF06399">
    <property type="entry name" value="GFRP"/>
    <property type="match status" value="1"/>
</dbReference>
<keyword evidence="9" id="KW-1185">Reference proteome</keyword>
<dbReference type="GO" id="GO:0009890">
    <property type="term" value="P:negative regulation of biosynthetic process"/>
    <property type="evidence" value="ECO:0007669"/>
    <property type="project" value="InterPro"/>
</dbReference>
<evidence type="ECO:0000256" key="6">
    <source>
        <dbReference type="ARBA" id="ARBA00023136"/>
    </source>
</evidence>
<dbReference type="AlphaFoldDB" id="A0A183F4E9"/>
<evidence type="ECO:0000256" key="1">
    <source>
        <dbReference type="ARBA" id="ARBA00004126"/>
    </source>
</evidence>
<dbReference type="PANTHER" id="PTHR16852:SF2">
    <property type="entry name" value="GTP CYCLOHYDROLASE 1 FEEDBACK REGULATORY PROTEIN"/>
    <property type="match status" value="1"/>
</dbReference>
<evidence type="ECO:0000256" key="7">
    <source>
        <dbReference type="ARBA" id="ARBA00023242"/>
    </source>
</evidence>
<dbReference type="Gene3D" id="3.30.1410.10">
    <property type="entry name" value="GTP cyclohydrolase I feedback regulatory protein GFRP"/>
    <property type="match status" value="1"/>
</dbReference>
<dbReference type="GO" id="GO:0044549">
    <property type="term" value="F:GTP cyclohydrolase binding"/>
    <property type="evidence" value="ECO:0007669"/>
    <property type="project" value="TreeGrafter"/>
</dbReference>
<name>A0A183F4E9_HELPZ</name>
<evidence type="ECO:0000313" key="10">
    <source>
        <dbReference type="WBParaSite" id="HPBE_0000104101-mRNA-1"/>
    </source>
</evidence>